<dbReference type="PROSITE" id="PS50878">
    <property type="entry name" value="RT_POL"/>
    <property type="match status" value="1"/>
</dbReference>
<dbReference type="SUPFAM" id="SSF56672">
    <property type="entry name" value="DNA/RNA polymerases"/>
    <property type="match status" value="1"/>
</dbReference>
<dbReference type="AlphaFoldDB" id="A0AAF0U7X7"/>
<keyword evidence="1" id="KW-0511">Multifunctional enzyme</keyword>
<dbReference type="PANTHER" id="PTHR37984:SF5">
    <property type="entry name" value="PROTEIN NYNRIN-LIKE"/>
    <property type="match status" value="1"/>
</dbReference>
<dbReference type="CDD" id="cd01647">
    <property type="entry name" value="RT_LTR"/>
    <property type="match status" value="1"/>
</dbReference>
<feature type="domain" description="Reverse transcriptase" evidence="2">
    <location>
        <begin position="1"/>
        <end position="178"/>
    </location>
</feature>
<dbReference type="Gene3D" id="3.10.10.10">
    <property type="entry name" value="HIV Type 1 Reverse Transcriptase, subunit A, domain 1"/>
    <property type="match status" value="1"/>
</dbReference>
<dbReference type="InterPro" id="IPR050951">
    <property type="entry name" value="Retrovirus_Pol_polyprotein"/>
</dbReference>
<dbReference type="InterPro" id="IPR041577">
    <property type="entry name" value="RT_RNaseH_2"/>
</dbReference>
<sequence>MLPLVMRYVPPLTLTLDTTSDASVYDRAIDYCQLNKVTIKNKYPLPRIDDLFNQRQGATCFSKIDLRSDYNQLRVREYDIPGTTFRACYGHYEFLVMSFGLTNVPAAFIDLMNRVYKPYLDMFIIVFIDDILIYSRNEEDHASHLRVVLKTLKDKELYAKFSKCEFWHASVAFLGHIVSDDGTRVDTQKIEVVQNWPRPTFRSFLGLDGYYRRFVEGFSSISSPLTKLTQKTFKFQWSEACEKSFQELKKRLTTTPVLTLPEGTQGFVVYCDASRVGLGCVLMQNGKVISYASRQLKFHEKNYPTHDLELDVIVFALKIWCHCLYGVHVDVFTDHKSLQYVFSKKELISYREGG</sequence>
<evidence type="ECO:0000256" key="1">
    <source>
        <dbReference type="ARBA" id="ARBA00023268"/>
    </source>
</evidence>
<dbReference type="CDD" id="cd09274">
    <property type="entry name" value="RNase_HI_RT_Ty3"/>
    <property type="match status" value="1"/>
</dbReference>
<protein>
    <recommendedName>
        <fullName evidence="2">Reverse transcriptase domain-containing protein</fullName>
    </recommendedName>
</protein>
<evidence type="ECO:0000313" key="4">
    <source>
        <dbReference type="Proteomes" id="UP001234989"/>
    </source>
</evidence>
<proteinExistence type="predicted"/>
<dbReference type="InterPro" id="IPR043128">
    <property type="entry name" value="Rev_trsase/Diguanyl_cyclase"/>
</dbReference>
<gene>
    <name evidence="3" type="ORF">MTR67_034258</name>
</gene>
<dbReference type="InterPro" id="IPR043502">
    <property type="entry name" value="DNA/RNA_pol_sf"/>
</dbReference>
<accession>A0AAF0U7X7</accession>
<reference evidence="3" key="1">
    <citation type="submission" date="2023-08" db="EMBL/GenBank/DDBJ databases">
        <title>A de novo genome assembly of Solanum verrucosum Schlechtendal, a Mexican diploid species geographically isolated from the other diploid A-genome species in potato relatives.</title>
        <authorList>
            <person name="Hosaka K."/>
        </authorList>
    </citation>
    <scope>NUCLEOTIDE SEQUENCE</scope>
    <source>
        <tissue evidence="3">Young leaves</tissue>
    </source>
</reference>
<evidence type="ECO:0000259" key="2">
    <source>
        <dbReference type="PROSITE" id="PS50878"/>
    </source>
</evidence>
<name>A0AAF0U7X7_SOLVR</name>
<dbReference type="Gene3D" id="3.30.70.270">
    <property type="match status" value="2"/>
</dbReference>
<dbReference type="InterPro" id="IPR000477">
    <property type="entry name" value="RT_dom"/>
</dbReference>
<dbReference type="Proteomes" id="UP001234989">
    <property type="component" value="Chromosome 8"/>
</dbReference>
<dbReference type="PANTHER" id="PTHR37984">
    <property type="entry name" value="PROTEIN CBG26694"/>
    <property type="match status" value="1"/>
</dbReference>
<evidence type="ECO:0000313" key="3">
    <source>
        <dbReference type="EMBL" id="WMV40873.1"/>
    </source>
</evidence>
<dbReference type="FunFam" id="3.30.70.270:FF:000020">
    <property type="entry name" value="Transposon Tf2-6 polyprotein-like Protein"/>
    <property type="match status" value="1"/>
</dbReference>
<organism evidence="3 4">
    <name type="scientific">Solanum verrucosum</name>
    <dbReference type="NCBI Taxonomy" id="315347"/>
    <lineage>
        <taxon>Eukaryota</taxon>
        <taxon>Viridiplantae</taxon>
        <taxon>Streptophyta</taxon>
        <taxon>Embryophyta</taxon>
        <taxon>Tracheophyta</taxon>
        <taxon>Spermatophyta</taxon>
        <taxon>Magnoliopsida</taxon>
        <taxon>eudicotyledons</taxon>
        <taxon>Gunneridae</taxon>
        <taxon>Pentapetalae</taxon>
        <taxon>asterids</taxon>
        <taxon>lamiids</taxon>
        <taxon>Solanales</taxon>
        <taxon>Solanaceae</taxon>
        <taxon>Solanoideae</taxon>
        <taxon>Solaneae</taxon>
        <taxon>Solanum</taxon>
    </lineage>
</organism>
<dbReference type="Pfam" id="PF17919">
    <property type="entry name" value="RT_RNaseH_2"/>
    <property type="match status" value="1"/>
</dbReference>
<dbReference type="EMBL" id="CP133619">
    <property type="protein sequence ID" value="WMV40873.1"/>
    <property type="molecule type" value="Genomic_DNA"/>
</dbReference>
<dbReference type="Pfam" id="PF00078">
    <property type="entry name" value="RVT_1"/>
    <property type="match status" value="1"/>
</dbReference>
<keyword evidence="4" id="KW-1185">Reference proteome</keyword>
<dbReference type="GO" id="GO:0003824">
    <property type="term" value="F:catalytic activity"/>
    <property type="evidence" value="ECO:0007669"/>
    <property type="project" value="UniProtKB-KW"/>
</dbReference>